<sequence>MDEKKLKSVRMAGREVHDYYESISGNNKIVSISYRLLNTAKVRNKKDFMDIVLRVFMGCNKSVPMIFLEIMSEKEIDFESIAYAFIAGLISEKYEPNVEGGK</sequence>
<proteinExistence type="predicted"/>
<name>A0A1M6PQY4_9CLOT</name>
<protein>
    <submittedName>
        <fullName evidence="1">CRISPR-associated protein Cas8b1/Cst1, subtype I-B/TNEAP</fullName>
    </submittedName>
</protein>
<keyword evidence="2" id="KW-1185">Reference proteome</keyword>
<dbReference type="InterPro" id="IPR010180">
    <property type="entry name" value="CRISPR-assoc_prot_CXXC-CXXC"/>
</dbReference>
<evidence type="ECO:0000313" key="2">
    <source>
        <dbReference type="Proteomes" id="UP000183952"/>
    </source>
</evidence>
<dbReference type="RefSeq" id="WP_242942355.1">
    <property type="nucleotide sequence ID" value="NZ_FRAD01000014.1"/>
</dbReference>
<accession>A0A1M6PQY4</accession>
<dbReference type="NCBIfam" id="TIGR01908">
    <property type="entry name" value="cas_CXXC_CXXC"/>
    <property type="match status" value="1"/>
</dbReference>
<evidence type="ECO:0000313" key="1">
    <source>
        <dbReference type="EMBL" id="SHK10350.1"/>
    </source>
</evidence>
<dbReference type="STRING" id="1121331.SAMN02745248_01767"/>
<dbReference type="AlphaFoldDB" id="A0A1M6PQY4"/>
<dbReference type="EMBL" id="FRAD01000014">
    <property type="protein sequence ID" value="SHK10350.1"/>
    <property type="molecule type" value="Genomic_DNA"/>
</dbReference>
<reference evidence="1 2" key="1">
    <citation type="submission" date="2016-11" db="EMBL/GenBank/DDBJ databases">
        <authorList>
            <person name="Jaros S."/>
            <person name="Januszkiewicz K."/>
            <person name="Wedrychowicz H."/>
        </authorList>
    </citation>
    <scope>NUCLEOTIDE SEQUENCE [LARGE SCALE GENOMIC DNA]</scope>
    <source>
        <strain evidence="1 2">DSM 3090</strain>
    </source>
</reference>
<gene>
    <name evidence="1" type="ORF">SAMN02745248_01767</name>
</gene>
<dbReference type="Proteomes" id="UP000183952">
    <property type="component" value="Unassembled WGS sequence"/>
</dbReference>
<organism evidence="1 2">
    <name type="scientific">Hathewaya proteolytica DSM 3090</name>
    <dbReference type="NCBI Taxonomy" id="1121331"/>
    <lineage>
        <taxon>Bacteria</taxon>
        <taxon>Bacillati</taxon>
        <taxon>Bacillota</taxon>
        <taxon>Clostridia</taxon>
        <taxon>Eubacteriales</taxon>
        <taxon>Clostridiaceae</taxon>
        <taxon>Hathewaya</taxon>
    </lineage>
</organism>